<gene>
    <name evidence="1" type="ORF">P0M35_09345</name>
</gene>
<reference evidence="1" key="1">
    <citation type="submission" date="2023-03" db="EMBL/GenBank/DDBJ databases">
        <title>Stygiobacter electus gen. nov., sp. nov., facultatively anaerobic thermotolerant bacterium of the class Ignavibacteria from a well of Yessentuki mineral water deposit.</title>
        <authorList>
            <person name="Podosokorskaya O.A."/>
            <person name="Elcheninov A.G."/>
            <person name="Petrova N.F."/>
            <person name="Zavarzina D.G."/>
            <person name="Kublanov I.V."/>
            <person name="Merkel A.Y."/>
        </authorList>
    </citation>
    <scope>NUCLEOTIDE SEQUENCE</scope>
    <source>
        <strain evidence="1">09-Me</strain>
    </source>
</reference>
<protein>
    <recommendedName>
        <fullName evidence="3">DUF932 domain-containing protein</fullName>
    </recommendedName>
</protein>
<evidence type="ECO:0000313" key="2">
    <source>
        <dbReference type="Proteomes" id="UP001221302"/>
    </source>
</evidence>
<organism evidence="1 2">
    <name type="scientific">Stygiobacter electus</name>
    <dbReference type="NCBI Taxonomy" id="3032292"/>
    <lineage>
        <taxon>Bacteria</taxon>
        <taxon>Pseudomonadati</taxon>
        <taxon>Ignavibacteriota</taxon>
        <taxon>Ignavibacteria</taxon>
        <taxon>Ignavibacteriales</taxon>
        <taxon>Melioribacteraceae</taxon>
        <taxon>Stygiobacter</taxon>
    </lineage>
</organism>
<dbReference type="AlphaFoldDB" id="A0AAE3P3T5"/>
<sequence>MNLKFPEGKSSVFKDGKEAVDYLSSFHTETIETEPDRLKIIHYQNHLYLELYDGKIHQFLIRESFFMKLLKWFSFPIRQLDLLDNETITSICNDYLLNIKSSKVFIKLEDSEALTITSSKFSEILDIDLINKVIPIGINKLFIDDYNTNILVEEKCKIVPFPNDVFGFGLSIMNSETGFSAIHLNDFLFRYICSNGAYIKEPGHENKFYHYNLFVPDVFKRLEELINNINYRAKIIETKLRGMASPIKKSEIFSINKEIFRNTAIRLLNDVIDSDTQITKYDLMNLITERAKGLPFGLRTKIETIAGNLINLNN</sequence>
<accession>A0AAE3P3T5</accession>
<dbReference type="Proteomes" id="UP001221302">
    <property type="component" value="Unassembled WGS sequence"/>
</dbReference>
<comment type="caution">
    <text evidence="1">The sequence shown here is derived from an EMBL/GenBank/DDBJ whole genome shotgun (WGS) entry which is preliminary data.</text>
</comment>
<proteinExistence type="predicted"/>
<dbReference type="EMBL" id="JARGDL010000012">
    <property type="protein sequence ID" value="MDF1612355.1"/>
    <property type="molecule type" value="Genomic_DNA"/>
</dbReference>
<evidence type="ECO:0008006" key="3">
    <source>
        <dbReference type="Google" id="ProtNLM"/>
    </source>
</evidence>
<name>A0AAE3P3T5_9BACT</name>
<dbReference type="RefSeq" id="WP_321536125.1">
    <property type="nucleotide sequence ID" value="NZ_JARGDL010000012.1"/>
</dbReference>
<keyword evidence="2" id="KW-1185">Reference proteome</keyword>
<evidence type="ECO:0000313" key="1">
    <source>
        <dbReference type="EMBL" id="MDF1612355.1"/>
    </source>
</evidence>